<dbReference type="NCBIfam" id="NF006767">
    <property type="entry name" value="PRK09289.1"/>
    <property type="match status" value="1"/>
</dbReference>
<keyword evidence="8" id="KW-0808">Transferase</keyword>
<feature type="repeat" description="Lumazine-binding" evidence="11">
    <location>
        <begin position="70"/>
        <end position="166"/>
    </location>
</feature>
<evidence type="ECO:0000256" key="2">
    <source>
        <dbReference type="ARBA" id="ARBA00002803"/>
    </source>
</evidence>
<evidence type="ECO:0000256" key="3">
    <source>
        <dbReference type="ARBA" id="ARBA00004887"/>
    </source>
</evidence>
<dbReference type="EMBL" id="PJMW01000002">
    <property type="protein sequence ID" value="PKV81370.1"/>
    <property type="molecule type" value="Genomic_DNA"/>
</dbReference>
<dbReference type="FunFam" id="2.40.30.20:FF:000004">
    <property type="entry name" value="Riboflavin synthase, alpha subunit"/>
    <property type="match status" value="1"/>
</dbReference>
<dbReference type="CDD" id="cd00402">
    <property type="entry name" value="Riboflavin_synthase_like"/>
    <property type="match status" value="1"/>
</dbReference>
<evidence type="ECO:0000256" key="11">
    <source>
        <dbReference type="PROSITE-ProRule" id="PRU00524"/>
    </source>
</evidence>
<keyword evidence="9" id="KW-0677">Repeat</keyword>
<dbReference type="PANTHER" id="PTHR21098:SF12">
    <property type="entry name" value="RIBOFLAVIN SYNTHASE"/>
    <property type="match status" value="1"/>
</dbReference>
<evidence type="ECO:0000256" key="1">
    <source>
        <dbReference type="ARBA" id="ARBA00000968"/>
    </source>
</evidence>
<dbReference type="GO" id="GO:0009231">
    <property type="term" value="P:riboflavin biosynthetic process"/>
    <property type="evidence" value="ECO:0007669"/>
    <property type="project" value="UniProtKB-KW"/>
</dbReference>
<feature type="repeat" description="Lumazine-binding" evidence="11">
    <location>
        <begin position="167"/>
        <end position="273"/>
    </location>
</feature>
<dbReference type="InterPro" id="IPR017938">
    <property type="entry name" value="Riboflavin_synthase-like_b-brl"/>
</dbReference>
<comment type="catalytic activity">
    <reaction evidence="1">
        <text>2 6,7-dimethyl-8-(1-D-ribityl)lumazine + H(+) = 5-amino-6-(D-ribitylamino)uracil + riboflavin</text>
        <dbReference type="Rhea" id="RHEA:20772"/>
        <dbReference type="ChEBI" id="CHEBI:15378"/>
        <dbReference type="ChEBI" id="CHEBI:15934"/>
        <dbReference type="ChEBI" id="CHEBI:57986"/>
        <dbReference type="ChEBI" id="CHEBI:58201"/>
        <dbReference type="EC" id="2.5.1.9"/>
    </reaction>
</comment>
<reference evidence="13 14" key="1">
    <citation type="submission" date="2017-12" db="EMBL/GenBank/DDBJ databases">
        <title>Sequencing the genomes of 1000 Actinobacteria strains.</title>
        <authorList>
            <person name="Klenk H.-P."/>
        </authorList>
    </citation>
    <scope>NUCLEOTIDE SEQUENCE [LARGE SCALE GENOMIC DNA]</scope>
    <source>
        <strain evidence="13 14">DSM 44489</strain>
    </source>
</reference>
<evidence type="ECO:0000256" key="7">
    <source>
        <dbReference type="ARBA" id="ARBA00022619"/>
    </source>
</evidence>
<dbReference type="PROSITE" id="PS51177">
    <property type="entry name" value="LUMAZINE_BIND"/>
    <property type="match status" value="2"/>
</dbReference>
<evidence type="ECO:0000259" key="12">
    <source>
        <dbReference type="PROSITE" id="PS51177"/>
    </source>
</evidence>
<comment type="function">
    <text evidence="2">Catalyzes the dismutation of two molecules of 6,7-dimethyl-8-ribityllumazine, resulting in the formation of riboflavin and 5-amino-6-(D-ribitylamino)uracil.</text>
</comment>
<proteinExistence type="predicted"/>
<dbReference type="InterPro" id="IPR001783">
    <property type="entry name" value="Lumazine-bd"/>
</dbReference>
<dbReference type="PANTHER" id="PTHR21098">
    <property type="entry name" value="RIBOFLAVIN SYNTHASE ALPHA CHAIN"/>
    <property type="match status" value="1"/>
</dbReference>
<comment type="pathway">
    <text evidence="3">Cofactor biosynthesis; riboflavin biosynthesis; riboflavin from 2-hydroxy-3-oxobutyl phosphate and 5-amino-6-(D-ribitylamino)uracil: step 2/2.</text>
</comment>
<evidence type="ECO:0000256" key="10">
    <source>
        <dbReference type="NCBIfam" id="TIGR00187"/>
    </source>
</evidence>
<evidence type="ECO:0000256" key="5">
    <source>
        <dbReference type="ARBA" id="ARBA00012827"/>
    </source>
</evidence>
<comment type="subunit">
    <text evidence="4">Homotrimer.</text>
</comment>
<dbReference type="GO" id="GO:0004746">
    <property type="term" value="F:riboflavin synthase activity"/>
    <property type="evidence" value="ECO:0007669"/>
    <property type="project" value="UniProtKB-UniRule"/>
</dbReference>
<accession>A0A2N3VID5</accession>
<gene>
    <name evidence="13" type="ORF">ATK86_5835</name>
</gene>
<protein>
    <recommendedName>
        <fullName evidence="6 10">Riboflavin synthase</fullName>
        <ecNumber evidence="5 10">2.5.1.9</ecNumber>
    </recommendedName>
</protein>
<evidence type="ECO:0000256" key="8">
    <source>
        <dbReference type="ARBA" id="ARBA00022679"/>
    </source>
</evidence>
<dbReference type="Proteomes" id="UP000233766">
    <property type="component" value="Unassembled WGS sequence"/>
</dbReference>
<dbReference type="EC" id="2.5.1.9" evidence="5 10"/>
<feature type="domain" description="Lumazine-binding" evidence="12">
    <location>
        <begin position="167"/>
        <end position="273"/>
    </location>
</feature>
<evidence type="ECO:0000256" key="4">
    <source>
        <dbReference type="ARBA" id="ARBA00011233"/>
    </source>
</evidence>
<dbReference type="InterPro" id="IPR023366">
    <property type="entry name" value="ATP_synth_asu-like_sf"/>
</dbReference>
<dbReference type="Gene3D" id="2.40.30.20">
    <property type="match status" value="2"/>
</dbReference>
<evidence type="ECO:0000313" key="14">
    <source>
        <dbReference type="Proteomes" id="UP000233766"/>
    </source>
</evidence>
<sequence>MPIHLRRRNGAVPMAFGVPVLPAVGFGPRPGLTGRATRLCDELGGRAGIAATHLLLGPTGTDDATRESGMFTGIVEELGEVVATESLTDAARLTIRGKLVTSDAGHGDSIAVNGVCLTVVDVIDGDSFTVDVMDETLRRSSIGGLGPGSPVNLERAAALNSRLGGHLVQGHVDGTGTVLRRSPSENWEVVRISLPDPIARYVVEKGSITVDGVSLTVSALGIDDEPHADGSRDWFEVSLIPTTLALTVLGTAPVGATVNLEVDIIAKYVERLAQRG</sequence>
<keyword evidence="7" id="KW-0686">Riboflavin biosynthesis</keyword>
<evidence type="ECO:0000256" key="6">
    <source>
        <dbReference type="ARBA" id="ARBA00013950"/>
    </source>
</evidence>
<dbReference type="AlphaFoldDB" id="A0A2N3VID5"/>
<comment type="caution">
    <text evidence="13">The sequence shown here is derived from an EMBL/GenBank/DDBJ whole genome shotgun (WGS) entry which is preliminary data.</text>
</comment>
<dbReference type="Pfam" id="PF00677">
    <property type="entry name" value="Lum_binding"/>
    <property type="match status" value="2"/>
</dbReference>
<dbReference type="InterPro" id="IPR026017">
    <property type="entry name" value="Lumazine-bd_dom"/>
</dbReference>
<dbReference type="FunFam" id="2.40.30.20:FF:000003">
    <property type="entry name" value="Riboflavin synthase, alpha subunit"/>
    <property type="match status" value="1"/>
</dbReference>
<feature type="domain" description="Lumazine-binding" evidence="12">
    <location>
        <begin position="70"/>
        <end position="166"/>
    </location>
</feature>
<keyword evidence="14" id="KW-1185">Reference proteome</keyword>
<dbReference type="SUPFAM" id="SSF63380">
    <property type="entry name" value="Riboflavin synthase domain-like"/>
    <property type="match status" value="2"/>
</dbReference>
<dbReference type="NCBIfam" id="TIGR00187">
    <property type="entry name" value="ribE"/>
    <property type="match status" value="1"/>
</dbReference>
<name>A0A2N3VID5_9NOCA</name>
<evidence type="ECO:0000313" key="13">
    <source>
        <dbReference type="EMBL" id="PKV81370.1"/>
    </source>
</evidence>
<evidence type="ECO:0000256" key="9">
    <source>
        <dbReference type="ARBA" id="ARBA00022737"/>
    </source>
</evidence>
<organism evidence="13 14">
    <name type="scientific">Nocardia fluminea</name>
    <dbReference type="NCBI Taxonomy" id="134984"/>
    <lineage>
        <taxon>Bacteria</taxon>
        <taxon>Bacillati</taxon>
        <taxon>Actinomycetota</taxon>
        <taxon>Actinomycetes</taxon>
        <taxon>Mycobacteriales</taxon>
        <taxon>Nocardiaceae</taxon>
        <taxon>Nocardia</taxon>
    </lineage>
</organism>